<dbReference type="AlphaFoldDB" id="A1ZHZ6"/>
<reference evidence="10 11" key="1">
    <citation type="submission" date="2007-01" db="EMBL/GenBank/DDBJ databases">
        <authorList>
            <person name="Haygood M."/>
            <person name="Podell S."/>
            <person name="Anderson C."/>
            <person name="Hopkinson B."/>
            <person name="Roe K."/>
            <person name="Barbeau K."/>
            <person name="Gaasterland T."/>
            <person name="Ferriera S."/>
            <person name="Johnson J."/>
            <person name="Kravitz S."/>
            <person name="Beeson K."/>
            <person name="Sutton G."/>
            <person name="Rogers Y.-H."/>
            <person name="Friedman R."/>
            <person name="Frazier M."/>
            <person name="Venter J.C."/>
        </authorList>
    </citation>
    <scope>NUCLEOTIDE SEQUENCE [LARGE SCALE GENOMIC DNA]</scope>
    <source>
        <strain evidence="10 11">ATCC 23134</strain>
    </source>
</reference>
<comment type="similarity">
    <text evidence="2 9">Belongs to the CRISPR-associated endoribonuclease Cas2 protein family.</text>
</comment>
<keyword evidence="6 9" id="KW-0378">Hydrolase</keyword>
<keyword evidence="8 9" id="KW-0051">Antiviral defense</keyword>
<dbReference type="Gene3D" id="3.30.70.240">
    <property type="match status" value="1"/>
</dbReference>
<keyword evidence="4 9" id="KW-0479">Metal-binding</keyword>
<dbReference type="InterPro" id="IPR021127">
    <property type="entry name" value="CRISPR_associated_Cas2"/>
</dbReference>
<dbReference type="GO" id="GO:0004521">
    <property type="term" value="F:RNA endonuclease activity"/>
    <property type="evidence" value="ECO:0007669"/>
    <property type="project" value="InterPro"/>
</dbReference>
<dbReference type="OrthoDB" id="9798176at2"/>
<protein>
    <recommendedName>
        <fullName evidence="9">CRISPR-associated endoribonuclease Cas2</fullName>
        <ecNumber evidence="9">3.1.-.-</ecNumber>
    </recommendedName>
</protein>
<accession>A1ZHZ6</accession>
<dbReference type="GO" id="GO:0051607">
    <property type="term" value="P:defense response to virus"/>
    <property type="evidence" value="ECO:0007669"/>
    <property type="project" value="UniProtKB-UniRule"/>
</dbReference>
<dbReference type="EMBL" id="AAWS01000008">
    <property type="protein sequence ID" value="EAY30153.1"/>
    <property type="molecule type" value="Genomic_DNA"/>
</dbReference>
<keyword evidence="7 9" id="KW-0460">Magnesium</keyword>
<proteinExistence type="inferred from homology"/>
<dbReference type="CDD" id="cd09725">
    <property type="entry name" value="Cas2_I_II_III"/>
    <property type="match status" value="1"/>
</dbReference>
<dbReference type="Pfam" id="PF09827">
    <property type="entry name" value="CRISPR_Cas2"/>
    <property type="match status" value="1"/>
</dbReference>
<dbReference type="EC" id="3.1.-.-" evidence="9"/>
<evidence type="ECO:0000256" key="6">
    <source>
        <dbReference type="ARBA" id="ARBA00022801"/>
    </source>
</evidence>
<evidence type="ECO:0000256" key="1">
    <source>
        <dbReference type="ARBA" id="ARBA00001946"/>
    </source>
</evidence>
<dbReference type="RefSeq" id="WP_002695768.1">
    <property type="nucleotide sequence ID" value="NZ_AAWS01000008.1"/>
</dbReference>
<keyword evidence="5 9" id="KW-0255">Endonuclease</keyword>
<evidence type="ECO:0000256" key="9">
    <source>
        <dbReference type="HAMAP-Rule" id="MF_01471"/>
    </source>
</evidence>
<organism evidence="10 11">
    <name type="scientific">Microscilla marina ATCC 23134</name>
    <dbReference type="NCBI Taxonomy" id="313606"/>
    <lineage>
        <taxon>Bacteria</taxon>
        <taxon>Pseudomonadati</taxon>
        <taxon>Bacteroidota</taxon>
        <taxon>Cytophagia</taxon>
        <taxon>Cytophagales</taxon>
        <taxon>Microscillaceae</taxon>
        <taxon>Microscilla</taxon>
    </lineage>
</organism>
<dbReference type="HAMAP" id="MF_01471">
    <property type="entry name" value="Cas2"/>
    <property type="match status" value="1"/>
</dbReference>
<evidence type="ECO:0000313" key="11">
    <source>
        <dbReference type="Proteomes" id="UP000004095"/>
    </source>
</evidence>
<evidence type="ECO:0000256" key="4">
    <source>
        <dbReference type="ARBA" id="ARBA00022723"/>
    </source>
</evidence>
<comment type="cofactor">
    <cofactor evidence="1 9">
        <name>Mg(2+)</name>
        <dbReference type="ChEBI" id="CHEBI:18420"/>
    </cofactor>
</comment>
<comment type="function">
    <text evidence="9">CRISPR (clustered regularly interspaced short palindromic repeat), is an adaptive immune system that provides protection against mobile genetic elements (viruses, transposable elements and conjugative plasmids). CRISPR clusters contain sequences complementary to antecedent mobile elements and target invading nucleic acids. CRISPR clusters are transcribed and processed into CRISPR RNA (crRNA). Functions as a ssRNA-specific endoribonuclease. Involved in the integration of spacer DNA into the CRISPR cassette.</text>
</comment>
<evidence type="ECO:0000313" key="10">
    <source>
        <dbReference type="EMBL" id="EAY30153.1"/>
    </source>
</evidence>
<dbReference type="Proteomes" id="UP000004095">
    <property type="component" value="Unassembled WGS sequence"/>
</dbReference>
<gene>
    <name evidence="9" type="primary">cas2</name>
    <name evidence="10" type="ORF">M23134_05486</name>
</gene>
<evidence type="ECO:0000256" key="2">
    <source>
        <dbReference type="ARBA" id="ARBA00009959"/>
    </source>
</evidence>
<evidence type="ECO:0000256" key="5">
    <source>
        <dbReference type="ARBA" id="ARBA00022759"/>
    </source>
</evidence>
<keyword evidence="3 9" id="KW-0540">Nuclease</keyword>
<dbReference type="GO" id="GO:0046872">
    <property type="term" value="F:metal ion binding"/>
    <property type="evidence" value="ECO:0007669"/>
    <property type="project" value="UniProtKB-UniRule"/>
</dbReference>
<dbReference type="GO" id="GO:0043571">
    <property type="term" value="P:maintenance of CRISPR repeat elements"/>
    <property type="evidence" value="ECO:0007669"/>
    <property type="project" value="UniProtKB-UniRule"/>
</dbReference>
<dbReference type="PANTHER" id="PTHR34405">
    <property type="entry name" value="CRISPR-ASSOCIATED ENDORIBONUCLEASE CAS2"/>
    <property type="match status" value="1"/>
</dbReference>
<evidence type="ECO:0000256" key="3">
    <source>
        <dbReference type="ARBA" id="ARBA00022722"/>
    </source>
</evidence>
<name>A1ZHZ6_MICM2</name>
<evidence type="ECO:0000256" key="8">
    <source>
        <dbReference type="ARBA" id="ARBA00023118"/>
    </source>
</evidence>
<dbReference type="InterPro" id="IPR019199">
    <property type="entry name" value="Virulence_VapD/CRISPR_Cas2"/>
</dbReference>
<dbReference type="GO" id="GO:0016787">
    <property type="term" value="F:hydrolase activity"/>
    <property type="evidence" value="ECO:0007669"/>
    <property type="project" value="UniProtKB-KW"/>
</dbReference>
<sequence>MIVWVLYDIENDRARTKVSKFCQQAGLSRVQYSVFLGTIDAHRRDTLALQVEEVIDADKDKVYILPMSKDEVREAVCLGQALDEKLVTDQVQSLFF</sequence>
<evidence type="ECO:0000256" key="7">
    <source>
        <dbReference type="ARBA" id="ARBA00022842"/>
    </source>
</evidence>
<dbReference type="eggNOG" id="COG1343">
    <property type="taxonomic scope" value="Bacteria"/>
</dbReference>
<comment type="caution">
    <text evidence="10">The sequence shown here is derived from an EMBL/GenBank/DDBJ whole genome shotgun (WGS) entry which is preliminary data.</text>
</comment>
<feature type="binding site" evidence="9">
    <location>
        <position position="8"/>
    </location>
    <ligand>
        <name>Mg(2+)</name>
        <dbReference type="ChEBI" id="CHEBI:18420"/>
        <note>catalytic</note>
    </ligand>
</feature>
<dbReference type="SUPFAM" id="SSF143430">
    <property type="entry name" value="TTP0101/SSO1404-like"/>
    <property type="match status" value="1"/>
</dbReference>
<dbReference type="PANTHER" id="PTHR34405:SF3">
    <property type="entry name" value="CRISPR-ASSOCIATED ENDORIBONUCLEASE CAS2 3"/>
    <property type="match status" value="1"/>
</dbReference>
<dbReference type="NCBIfam" id="TIGR01573">
    <property type="entry name" value="cas2"/>
    <property type="match status" value="1"/>
</dbReference>
<keyword evidence="11" id="KW-1185">Reference proteome</keyword>
<comment type="subunit">
    <text evidence="9">Homodimer, forms a heterotetramer with a Cas1 homodimer.</text>
</comment>